<dbReference type="RefSeq" id="WP_036990549.1">
    <property type="nucleotide sequence ID" value="NZ_FOGN01000005.1"/>
</dbReference>
<evidence type="ECO:0000313" key="3">
    <source>
        <dbReference type="EMBL" id="SFM17021.1"/>
    </source>
</evidence>
<proteinExistence type="predicted"/>
<protein>
    <submittedName>
        <fullName evidence="4">Uncharacterized protein</fullName>
    </submittedName>
</protein>
<feature type="region of interest" description="Disordered" evidence="1">
    <location>
        <begin position="1"/>
        <end position="92"/>
    </location>
</feature>
<dbReference type="EMBL" id="SWAV01000002">
    <property type="protein sequence ID" value="TKA92441.1"/>
    <property type="molecule type" value="Genomic_DNA"/>
</dbReference>
<dbReference type="EMBL" id="FOGN01000005">
    <property type="protein sequence ID" value="SES18959.1"/>
    <property type="molecule type" value="Genomic_DNA"/>
</dbReference>
<keyword evidence="5" id="KW-1185">Reference proteome</keyword>
<feature type="compositionally biased region" description="Low complexity" evidence="1">
    <location>
        <begin position="68"/>
        <end position="79"/>
    </location>
</feature>
<evidence type="ECO:0000313" key="7">
    <source>
        <dbReference type="Proteomes" id="UP000305198"/>
    </source>
</evidence>
<dbReference type="STRING" id="653930.SAMN05216589_2612"/>
<organism evidence="4 7">
    <name type="scientific">Halopseudomonas bauzanensis</name>
    <dbReference type="NCBI Taxonomy" id="653930"/>
    <lineage>
        <taxon>Bacteria</taxon>
        <taxon>Pseudomonadati</taxon>
        <taxon>Pseudomonadota</taxon>
        <taxon>Gammaproteobacteria</taxon>
        <taxon>Pseudomonadales</taxon>
        <taxon>Pseudomonadaceae</taxon>
        <taxon>Halopseudomonas</taxon>
    </lineage>
</organism>
<gene>
    <name evidence="4" type="ORF">FA869_08640</name>
    <name evidence="3" type="ORF">SAMN04487855_2607</name>
    <name evidence="2" type="ORF">SAMN05216589_2612</name>
</gene>
<dbReference type="EMBL" id="FOUA01000005">
    <property type="protein sequence ID" value="SFM17021.1"/>
    <property type="molecule type" value="Genomic_DNA"/>
</dbReference>
<evidence type="ECO:0000313" key="5">
    <source>
        <dbReference type="Proteomes" id="UP000186599"/>
    </source>
</evidence>
<dbReference type="AlphaFoldDB" id="A0A031MFW6"/>
<evidence type="ECO:0000313" key="2">
    <source>
        <dbReference type="EMBL" id="SES18959.1"/>
    </source>
</evidence>
<dbReference type="Proteomes" id="UP000186599">
    <property type="component" value="Unassembled WGS sequence"/>
</dbReference>
<sequence>MLIPNLPPAGAQQDAFKPDRKIRPGAIEGVPGDPLSELPVDDSGSKGGHQQSAGEQPSPAPELESEQPPAVKAAPGGAADLPRKGLLVDIRA</sequence>
<name>A0A031MFW6_9GAMM</name>
<reference evidence="4 7" key="2">
    <citation type="submission" date="2019-04" db="EMBL/GenBank/DDBJ databases">
        <title>Crypto-aerobic microbial life in anoxic (sulfidic) marine sediments.</title>
        <authorList>
            <person name="Bhattacharya S."/>
            <person name="Roy C."/>
            <person name="Mondal N."/>
            <person name="Sarkar J."/>
            <person name="Mandal S."/>
            <person name="Rameez M.J."/>
            <person name="Ghosh W."/>
        </authorList>
    </citation>
    <scope>NUCLEOTIDE SEQUENCE [LARGE SCALE GENOMIC DNA]</scope>
    <source>
        <strain evidence="4 7">SBBB</strain>
    </source>
</reference>
<evidence type="ECO:0000313" key="4">
    <source>
        <dbReference type="EMBL" id="TKA92441.1"/>
    </source>
</evidence>
<accession>A0A031MFW6</accession>
<evidence type="ECO:0000256" key="1">
    <source>
        <dbReference type="SAM" id="MobiDB-lite"/>
    </source>
</evidence>
<dbReference type="OrthoDB" id="7017216at2"/>
<dbReference type="Proteomes" id="UP000305198">
    <property type="component" value="Unassembled WGS sequence"/>
</dbReference>
<evidence type="ECO:0000313" key="6">
    <source>
        <dbReference type="Proteomes" id="UP000186904"/>
    </source>
</evidence>
<dbReference type="Proteomes" id="UP000186904">
    <property type="component" value="Unassembled WGS sequence"/>
</dbReference>
<reference evidence="5 6" key="1">
    <citation type="submission" date="2016-10" db="EMBL/GenBank/DDBJ databases">
        <authorList>
            <person name="de Groot N.N."/>
        </authorList>
    </citation>
    <scope>NUCLEOTIDE SEQUENCE [LARGE SCALE GENOMIC DNA]</scope>
    <source>
        <strain evidence="3 5">CGMCC 1.9095</strain>
        <strain evidence="2 6">DSM 22558</strain>
    </source>
</reference>